<name>A0A4R6JB16_9ACTN</name>
<evidence type="ECO:0000313" key="3">
    <source>
        <dbReference type="Proteomes" id="UP000294901"/>
    </source>
</evidence>
<keyword evidence="1" id="KW-1133">Transmembrane helix</keyword>
<proteinExistence type="predicted"/>
<feature type="transmembrane region" description="Helical" evidence="1">
    <location>
        <begin position="526"/>
        <end position="546"/>
    </location>
</feature>
<keyword evidence="1" id="KW-0812">Transmembrane</keyword>
<gene>
    <name evidence="2" type="ORF">C8E87_7082</name>
</gene>
<keyword evidence="1" id="KW-0472">Membrane</keyword>
<accession>A0A4R6JB16</accession>
<dbReference type="EMBL" id="SNWR01000002">
    <property type="protein sequence ID" value="TDO31656.1"/>
    <property type="molecule type" value="Genomic_DNA"/>
</dbReference>
<evidence type="ECO:0000313" key="2">
    <source>
        <dbReference type="EMBL" id="TDO31656.1"/>
    </source>
</evidence>
<protein>
    <recommendedName>
        <fullName evidence="4">Membrane-associated oxidoreductase</fullName>
    </recommendedName>
</protein>
<sequence length="553" mass="59030">MTLSEAETAVVAAARAGTRVDVREDPVLRGPQLAEALRTAGDLRSVHIAGATVEGAFDLGFAEITAPLRFEDCDFDTAPDLSWTHLRFVSFTGCTLPGLRAANATVNGDISARGSTLRGRLNLFHTRCSGNITLDDATLGSGISADSVVVEGGFFARRCTVDGEVRMRHARIGDALTFTGSTLRNPGRVVVRLDRATLSGGLFLGNGTEITGEVRALSTEIHRTLSLAEGVFERTGGVALRFDAARIEGELDGRHKLRVRGAFRMEDAVVSGPVRLEGASLANPGGAALAANGLRAGGLLNCCDGFRAEGSVHLTGAQIGTRLCFDDAAVEELHCWRVQAGEITLRFAAPPGSIDLRYARTGVLRDDPATWPAVLLLDGLTYDILDPQTTPARRVDWLSRDPGGHHRQPYEQLATVLRAQGRPDAARVLLLARQRRDTRRASRAARVWGYLQDATVGYGYLPQRAAVIFAALLVLGTVVFGASPPAAAEPAKAPPFNALIYTLDLLLPILDFGQQSAFVPRGAHQWASYAFIIAGVILATTIAAGLSRSLRRT</sequence>
<evidence type="ECO:0000256" key="1">
    <source>
        <dbReference type="SAM" id="Phobius"/>
    </source>
</evidence>
<dbReference type="OrthoDB" id="5194370at2"/>
<dbReference type="AlphaFoldDB" id="A0A4R6JB16"/>
<comment type="caution">
    <text evidence="2">The sequence shown here is derived from an EMBL/GenBank/DDBJ whole genome shotgun (WGS) entry which is preliminary data.</text>
</comment>
<reference evidence="2 3" key="1">
    <citation type="submission" date="2019-03" db="EMBL/GenBank/DDBJ databases">
        <title>Sequencing the genomes of 1000 actinobacteria strains.</title>
        <authorList>
            <person name="Klenk H.-P."/>
        </authorList>
    </citation>
    <scope>NUCLEOTIDE SEQUENCE [LARGE SCALE GENOMIC DNA]</scope>
    <source>
        <strain evidence="2 3">DSM 43805</strain>
    </source>
</reference>
<evidence type="ECO:0008006" key="4">
    <source>
        <dbReference type="Google" id="ProtNLM"/>
    </source>
</evidence>
<dbReference type="Proteomes" id="UP000294901">
    <property type="component" value="Unassembled WGS sequence"/>
</dbReference>
<keyword evidence="3" id="KW-1185">Reference proteome</keyword>
<organism evidence="2 3">
    <name type="scientific">Paractinoplanes brasiliensis</name>
    <dbReference type="NCBI Taxonomy" id="52695"/>
    <lineage>
        <taxon>Bacteria</taxon>
        <taxon>Bacillati</taxon>
        <taxon>Actinomycetota</taxon>
        <taxon>Actinomycetes</taxon>
        <taxon>Micromonosporales</taxon>
        <taxon>Micromonosporaceae</taxon>
        <taxon>Paractinoplanes</taxon>
    </lineage>
</organism>
<dbReference type="RefSeq" id="WP_133877727.1">
    <property type="nucleotide sequence ID" value="NZ_BOMD01000075.1"/>
</dbReference>
<feature type="transmembrane region" description="Helical" evidence="1">
    <location>
        <begin position="496"/>
        <end position="514"/>
    </location>
</feature>
<feature type="transmembrane region" description="Helical" evidence="1">
    <location>
        <begin position="465"/>
        <end position="484"/>
    </location>
</feature>